<dbReference type="Proteomes" id="UP000789901">
    <property type="component" value="Unassembled WGS sequence"/>
</dbReference>
<evidence type="ECO:0000256" key="1">
    <source>
        <dbReference type="SAM" id="MobiDB-lite"/>
    </source>
</evidence>
<organism evidence="2 3">
    <name type="scientific">Gigaspora margarita</name>
    <dbReference type="NCBI Taxonomy" id="4874"/>
    <lineage>
        <taxon>Eukaryota</taxon>
        <taxon>Fungi</taxon>
        <taxon>Fungi incertae sedis</taxon>
        <taxon>Mucoromycota</taxon>
        <taxon>Glomeromycotina</taxon>
        <taxon>Glomeromycetes</taxon>
        <taxon>Diversisporales</taxon>
        <taxon>Gigasporaceae</taxon>
        <taxon>Gigaspora</taxon>
    </lineage>
</organism>
<feature type="region of interest" description="Disordered" evidence="1">
    <location>
        <begin position="1"/>
        <end position="34"/>
    </location>
</feature>
<protein>
    <submittedName>
        <fullName evidence="2">21128_t:CDS:1</fullName>
    </submittedName>
</protein>
<proteinExistence type="predicted"/>
<accession>A0ABN7UZ89</accession>
<feature type="non-terminal residue" evidence="2">
    <location>
        <position position="1"/>
    </location>
</feature>
<gene>
    <name evidence="2" type="ORF">GMARGA_LOCUS12456</name>
</gene>
<sequence length="45" mass="5022">NQNDQNEEFTKSILDGVTFSPTNTEIPQQPPPYVEVLLNGSPSLY</sequence>
<reference evidence="2 3" key="1">
    <citation type="submission" date="2021-06" db="EMBL/GenBank/DDBJ databases">
        <authorList>
            <person name="Kallberg Y."/>
            <person name="Tangrot J."/>
            <person name="Rosling A."/>
        </authorList>
    </citation>
    <scope>NUCLEOTIDE SEQUENCE [LARGE SCALE GENOMIC DNA]</scope>
    <source>
        <strain evidence="2 3">120-4 pot B 10/14</strain>
    </source>
</reference>
<keyword evidence="3" id="KW-1185">Reference proteome</keyword>
<comment type="caution">
    <text evidence="2">The sequence shown here is derived from an EMBL/GenBank/DDBJ whole genome shotgun (WGS) entry which is preliminary data.</text>
</comment>
<name>A0ABN7UZ89_GIGMA</name>
<evidence type="ECO:0000313" key="2">
    <source>
        <dbReference type="EMBL" id="CAG8706202.1"/>
    </source>
</evidence>
<dbReference type="EMBL" id="CAJVQB010007615">
    <property type="protein sequence ID" value="CAG8706202.1"/>
    <property type="molecule type" value="Genomic_DNA"/>
</dbReference>
<evidence type="ECO:0000313" key="3">
    <source>
        <dbReference type="Proteomes" id="UP000789901"/>
    </source>
</evidence>